<sequence length="252" mass="28104">MITERRHQLILKQINQQHVVSIKDLIQITGASESTVRRDLCDLEKQHYLTRVHGGAKENNTSLLEEPKVAFKAQIKRTAKRLIAQKAAALVKDGEVIFIDSGTTTKVMIPYLQKRKDLLVLTNSVDNATLLADQQINTIMLGGNLRISTKAVVGQAVTNYLANCHLDRAFLGTNGFDIQHGFTTPDLEESLVKKAALNNSSYAYILTDSSKYQQIRFSKFADLNQAQIITEHLPVDIATKLAAYTKLLEVTK</sequence>
<dbReference type="InterPro" id="IPR018356">
    <property type="entry name" value="Tscrpt_reg_HTH_DeoR_CS"/>
</dbReference>
<evidence type="ECO:0000259" key="4">
    <source>
        <dbReference type="PROSITE" id="PS51000"/>
    </source>
</evidence>
<keyword evidence="6" id="KW-1185">Reference proteome</keyword>
<gene>
    <name evidence="5" type="ORF">MOO47_00610</name>
</gene>
<feature type="domain" description="HTH deoR-type" evidence="4">
    <location>
        <begin position="3"/>
        <end position="58"/>
    </location>
</feature>
<dbReference type="EMBL" id="CP093365">
    <property type="protein sequence ID" value="UQS83737.1"/>
    <property type="molecule type" value="Genomic_DNA"/>
</dbReference>
<keyword evidence="1" id="KW-0805">Transcription regulation</keyword>
<dbReference type="PROSITE" id="PS51000">
    <property type="entry name" value="HTH_DEOR_2"/>
    <property type="match status" value="1"/>
</dbReference>
<keyword evidence="2 5" id="KW-0238">DNA-binding</keyword>
<reference evidence="5 6" key="1">
    <citation type="journal article" date="2022" name="Int. J. Syst. Evol. Microbiol.">
        <title>Apilactobacillus apisilvae sp. nov., Nicolia spurrieriana gen. nov. sp. nov., Bombilactobacillus folatiphilus sp. nov. and Bombilactobacillus thymidiniphilus sp. nov., four new lactic acid bacterial isolates from stingless bees Tetragonula carbonaria and Austroplebeia australis.</title>
        <authorList>
            <person name="Oliphant S.A."/>
            <person name="Watson-Haigh N.S."/>
            <person name="Sumby K.M."/>
            <person name="Gardner J."/>
            <person name="Groom S."/>
            <person name="Jiranek V."/>
        </authorList>
    </citation>
    <scope>NUCLEOTIDE SEQUENCE [LARGE SCALE GENOMIC DNA]</scope>
    <source>
        <strain evidence="5 6">SG4_A1</strain>
    </source>
</reference>
<dbReference type="SMART" id="SM01134">
    <property type="entry name" value="DeoRC"/>
    <property type="match status" value="1"/>
</dbReference>
<organism evidence="5 6">
    <name type="scientific">Bombilactobacillus thymidiniphilus</name>
    <dbReference type="NCBI Taxonomy" id="2923363"/>
    <lineage>
        <taxon>Bacteria</taxon>
        <taxon>Bacillati</taxon>
        <taxon>Bacillota</taxon>
        <taxon>Bacilli</taxon>
        <taxon>Lactobacillales</taxon>
        <taxon>Lactobacillaceae</taxon>
        <taxon>Bombilactobacillus</taxon>
    </lineage>
</organism>
<dbReference type="InterPro" id="IPR036388">
    <property type="entry name" value="WH-like_DNA-bd_sf"/>
</dbReference>
<name>A0ABY4PDX5_9LACO</name>
<evidence type="ECO:0000256" key="1">
    <source>
        <dbReference type="ARBA" id="ARBA00023015"/>
    </source>
</evidence>
<evidence type="ECO:0000313" key="6">
    <source>
        <dbReference type="Proteomes" id="UP000831947"/>
    </source>
</evidence>
<dbReference type="InterPro" id="IPR014036">
    <property type="entry name" value="DeoR-like_C"/>
</dbReference>
<protein>
    <submittedName>
        <fullName evidence="5">DeoR/GlpR family DNA-binding transcription regulator</fullName>
    </submittedName>
</protein>
<dbReference type="InterPro" id="IPR037171">
    <property type="entry name" value="NagB/RpiA_transferase-like"/>
</dbReference>
<dbReference type="Gene3D" id="1.10.10.10">
    <property type="entry name" value="Winged helix-like DNA-binding domain superfamily/Winged helix DNA-binding domain"/>
    <property type="match status" value="1"/>
</dbReference>
<dbReference type="Pfam" id="PF08220">
    <property type="entry name" value="HTH_DeoR"/>
    <property type="match status" value="1"/>
</dbReference>
<keyword evidence="3" id="KW-0804">Transcription</keyword>
<evidence type="ECO:0000256" key="2">
    <source>
        <dbReference type="ARBA" id="ARBA00023125"/>
    </source>
</evidence>
<proteinExistence type="predicted"/>
<dbReference type="SMART" id="SM00420">
    <property type="entry name" value="HTH_DEOR"/>
    <property type="match status" value="1"/>
</dbReference>
<dbReference type="PRINTS" id="PR00037">
    <property type="entry name" value="HTHLACR"/>
</dbReference>
<dbReference type="SUPFAM" id="SSF100950">
    <property type="entry name" value="NagB/RpiA/CoA transferase-like"/>
    <property type="match status" value="1"/>
</dbReference>
<dbReference type="InterPro" id="IPR001034">
    <property type="entry name" value="DeoR_HTH"/>
</dbReference>
<dbReference type="Gene3D" id="3.40.50.1360">
    <property type="match status" value="1"/>
</dbReference>
<dbReference type="PROSITE" id="PS00894">
    <property type="entry name" value="HTH_DEOR_1"/>
    <property type="match status" value="1"/>
</dbReference>
<dbReference type="RefSeq" id="WP_249512922.1">
    <property type="nucleotide sequence ID" value="NZ_CP093365.1"/>
</dbReference>
<evidence type="ECO:0000313" key="5">
    <source>
        <dbReference type="EMBL" id="UQS83737.1"/>
    </source>
</evidence>
<dbReference type="PANTHER" id="PTHR30363">
    <property type="entry name" value="HTH-TYPE TRANSCRIPTIONAL REGULATOR SRLR-RELATED"/>
    <property type="match status" value="1"/>
</dbReference>
<dbReference type="SUPFAM" id="SSF46785">
    <property type="entry name" value="Winged helix' DNA-binding domain"/>
    <property type="match status" value="1"/>
</dbReference>
<evidence type="ECO:0000256" key="3">
    <source>
        <dbReference type="ARBA" id="ARBA00023163"/>
    </source>
</evidence>
<dbReference type="Proteomes" id="UP000831947">
    <property type="component" value="Chromosome"/>
</dbReference>
<accession>A0ABY4PDX5</accession>
<dbReference type="PANTHER" id="PTHR30363:SF56">
    <property type="entry name" value="TRANSCRIPTIONAL REGULATOR, DEOR FAMILY"/>
    <property type="match status" value="1"/>
</dbReference>
<dbReference type="InterPro" id="IPR036390">
    <property type="entry name" value="WH_DNA-bd_sf"/>
</dbReference>
<dbReference type="Pfam" id="PF00455">
    <property type="entry name" value="DeoRC"/>
    <property type="match status" value="1"/>
</dbReference>
<dbReference type="GO" id="GO:0003677">
    <property type="term" value="F:DNA binding"/>
    <property type="evidence" value="ECO:0007669"/>
    <property type="project" value="UniProtKB-KW"/>
</dbReference>
<dbReference type="InterPro" id="IPR050313">
    <property type="entry name" value="Carb_Metab_HTH_regulators"/>
</dbReference>